<gene>
    <name evidence="10" type="ORF">Enr8_36080</name>
</gene>
<dbReference type="Pfam" id="PF13231">
    <property type="entry name" value="PMT_2"/>
    <property type="match status" value="1"/>
</dbReference>
<keyword evidence="11" id="KW-1185">Reference proteome</keyword>
<protein>
    <recommendedName>
        <fullName evidence="9">Glycosyltransferase RgtA/B/C/D-like domain-containing protein</fullName>
    </recommendedName>
</protein>
<keyword evidence="6 8" id="KW-1133">Transmembrane helix</keyword>
<feature type="domain" description="Glycosyltransferase RgtA/B/C/D-like" evidence="9">
    <location>
        <begin position="53"/>
        <end position="213"/>
    </location>
</feature>
<evidence type="ECO:0000313" key="11">
    <source>
        <dbReference type="Proteomes" id="UP000318878"/>
    </source>
</evidence>
<feature type="transmembrane region" description="Helical" evidence="8">
    <location>
        <begin position="128"/>
        <end position="146"/>
    </location>
</feature>
<organism evidence="10 11">
    <name type="scientific">Blastopirellula retiformator</name>
    <dbReference type="NCBI Taxonomy" id="2527970"/>
    <lineage>
        <taxon>Bacteria</taxon>
        <taxon>Pseudomonadati</taxon>
        <taxon>Planctomycetota</taxon>
        <taxon>Planctomycetia</taxon>
        <taxon>Pirellulales</taxon>
        <taxon>Pirellulaceae</taxon>
        <taxon>Blastopirellula</taxon>
    </lineage>
</organism>
<feature type="transmembrane region" description="Helical" evidence="8">
    <location>
        <begin position="338"/>
        <end position="359"/>
    </location>
</feature>
<feature type="transmembrane region" description="Helical" evidence="8">
    <location>
        <begin position="278"/>
        <end position="301"/>
    </location>
</feature>
<evidence type="ECO:0000256" key="4">
    <source>
        <dbReference type="ARBA" id="ARBA00022679"/>
    </source>
</evidence>
<feature type="transmembrane region" description="Helical" evidence="8">
    <location>
        <begin position="98"/>
        <end position="116"/>
    </location>
</feature>
<dbReference type="PANTHER" id="PTHR33908">
    <property type="entry name" value="MANNOSYLTRANSFERASE YKCB-RELATED"/>
    <property type="match status" value="1"/>
</dbReference>
<evidence type="ECO:0000256" key="5">
    <source>
        <dbReference type="ARBA" id="ARBA00022692"/>
    </source>
</evidence>
<keyword evidence="2" id="KW-1003">Cell membrane</keyword>
<keyword evidence="3" id="KW-0328">Glycosyltransferase</keyword>
<evidence type="ECO:0000259" key="9">
    <source>
        <dbReference type="Pfam" id="PF13231"/>
    </source>
</evidence>
<dbReference type="GO" id="GO:0016763">
    <property type="term" value="F:pentosyltransferase activity"/>
    <property type="evidence" value="ECO:0007669"/>
    <property type="project" value="TreeGrafter"/>
</dbReference>
<accession>A0A5C5UZA2</accession>
<evidence type="ECO:0000256" key="1">
    <source>
        <dbReference type="ARBA" id="ARBA00004651"/>
    </source>
</evidence>
<keyword evidence="5 8" id="KW-0812">Transmembrane</keyword>
<dbReference type="PANTHER" id="PTHR33908:SF9">
    <property type="entry name" value="BLL5595 PROTEIN"/>
    <property type="match status" value="1"/>
</dbReference>
<dbReference type="GO" id="GO:0005886">
    <property type="term" value="C:plasma membrane"/>
    <property type="evidence" value="ECO:0007669"/>
    <property type="project" value="UniProtKB-SubCell"/>
</dbReference>
<name>A0A5C5UZA2_9BACT</name>
<dbReference type="EMBL" id="SJPF01000004">
    <property type="protein sequence ID" value="TWT31684.1"/>
    <property type="molecule type" value="Genomic_DNA"/>
</dbReference>
<comment type="subcellular location">
    <subcellularLocation>
        <location evidence="1">Cell membrane</location>
        <topology evidence="1">Multi-pass membrane protein</topology>
    </subcellularLocation>
</comment>
<keyword evidence="4" id="KW-0808">Transferase</keyword>
<evidence type="ECO:0000256" key="3">
    <source>
        <dbReference type="ARBA" id="ARBA00022676"/>
    </source>
</evidence>
<keyword evidence="7 8" id="KW-0472">Membrane</keyword>
<dbReference type="AlphaFoldDB" id="A0A5C5UZA2"/>
<proteinExistence type="predicted"/>
<feature type="transmembrane region" description="Helical" evidence="8">
    <location>
        <begin position="12"/>
        <end position="31"/>
    </location>
</feature>
<evidence type="ECO:0000313" key="10">
    <source>
        <dbReference type="EMBL" id="TWT31684.1"/>
    </source>
</evidence>
<feature type="transmembrane region" description="Helical" evidence="8">
    <location>
        <begin position="307"/>
        <end position="326"/>
    </location>
</feature>
<feature type="transmembrane region" description="Helical" evidence="8">
    <location>
        <begin position="158"/>
        <end position="182"/>
    </location>
</feature>
<evidence type="ECO:0000256" key="7">
    <source>
        <dbReference type="ARBA" id="ARBA00023136"/>
    </source>
</evidence>
<feature type="transmembrane region" description="Helical" evidence="8">
    <location>
        <begin position="245"/>
        <end position="266"/>
    </location>
</feature>
<evidence type="ECO:0000256" key="6">
    <source>
        <dbReference type="ARBA" id="ARBA00022989"/>
    </source>
</evidence>
<comment type="caution">
    <text evidence="10">The sequence shown here is derived from an EMBL/GenBank/DDBJ whole genome shotgun (WGS) entry which is preliminary data.</text>
</comment>
<dbReference type="Proteomes" id="UP000318878">
    <property type="component" value="Unassembled WGS sequence"/>
</dbReference>
<evidence type="ECO:0000256" key="2">
    <source>
        <dbReference type="ARBA" id="ARBA00022475"/>
    </source>
</evidence>
<dbReference type="InterPro" id="IPR050297">
    <property type="entry name" value="LipidA_mod_glycosyltrf_83"/>
</dbReference>
<dbReference type="InterPro" id="IPR038731">
    <property type="entry name" value="RgtA/B/C-like"/>
</dbReference>
<sequence>MHQPDFSPRWFWTFAIVHLLLWTAVPFFTQANGPLDNVEMLNWGQQWQWGYPKHPPLPAWAAEAASYLPGDPVWSTYLLSQVCIVACFCAAWKMGRQFLTPGVALAAAVILEGSIYYNCTTPEFNNNIMAKACWALFILFAYYGIARGQVRHWAAAGVFLAAAILSKYDAALLLGATLLFSVCNRQARSCWKTPGPYVLTGVSLTLAAPHLWWLCTNDFVTLRYISARSSATHSWLNHLEHPAEFLIAQLGAIAVTLILATTMLGWRWRLRQIEPSAQLARSFVSWILLGPLALALGYSLLTGAHLRSMWGASMFTFTGVLLFAWFEFRADPALVRRTVYASALTGLLFALGLGTRNLVGDGMVNLPLRVDYPGQRLAAEIEHVWTQRTDQPLENLGGDWWLAANVNVYHPQRPAIAAEIDHDRPRWTEPNVWQTEGGVIVWELTAAGENYQAEIKRQYPNAEILPPVEFAWTKNHDRPPLRVGMAVVQPQTAPRIASPELPTRR</sequence>
<dbReference type="GO" id="GO:0009103">
    <property type="term" value="P:lipopolysaccharide biosynthetic process"/>
    <property type="evidence" value="ECO:0007669"/>
    <property type="project" value="UniProtKB-ARBA"/>
</dbReference>
<evidence type="ECO:0000256" key="8">
    <source>
        <dbReference type="SAM" id="Phobius"/>
    </source>
</evidence>
<reference evidence="10 11" key="1">
    <citation type="submission" date="2019-02" db="EMBL/GenBank/DDBJ databases">
        <title>Deep-cultivation of Planctomycetes and their phenomic and genomic characterization uncovers novel biology.</title>
        <authorList>
            <person name="Wiegand S."/>
            <person name="Jogler M."/>
            <person name="Boedeker C."/>
            <person name="Pinto D."/>
            <person name="Vollmers J."/>
            <person name="Rivas-Marin E."/>
            <person name="Kohn T."/>
            <person name="Peeters S.H."/>
            <person name="Heuer A."/>
            <person name="Rast P."/>
            <person name="Oberbeckmann S."/>
            <person name="Bunk B."/>
            <person name="Jeske O."/>
            <person name="Meyerdierks A."/>
            <person name="Storesund J.E."/>
            <person name="Kallscheuer N."/>
            <person name="Luecker S."/>
            <person name="Lage O.M."/>
            <person name="Pohl T."/>
            <person name="Merkel B.J."/>
            <person name="Hornburger P."/>
            <person name="Mueller R.-W."/>
            <person name="Bruemmer F."/>
            <person name="Labrenz M."/>
            <person name="Spormann A.M."/>
            <person name="Op Den Camp H."/>
            <person name="Overmann J."/>
            <person name="Amann R."/>
            <person name="Jetten M.S.M."/>
            <person name="Mascher T."/>
            <person name="Medema M.H."/>
            <person name="Devos D.P."/>
            <person name="Kaster A.-K."/>
            <person name="Ovreas L."/>
            <person name="Rohde M."/>
            <person name="Galperin M.Y."/>
            <person name="Jogler C."/>
        </authorList>
    </citation>
    <scope>NUCLEOTIDE SEQUENCE [LARGE SCALE GENOMIC DNA]</scope>
    <source>
        <strain evidence="10 11">Enr8</strain>
    </source>
</reference>